<organism evidence="2">
    <name type="scientific">Sesamum angustifolium</name>
    <dbReference type="NCBI Taxonomy" id="2727405"/>
    <lineage>
        <taxon>Eukaryota</taxon>
        <taxon>Viridiplantae</taxon>
        <taxon>Streptophyta</taxon>
        <taxon>Embryophyta</taxon>
        <taxon>Tracheophyta</taxon>
        <taxon>Spermatophyta</taxon>
        <taxon>Magnoliopsida</taxon>
        <taxon>eudicotyledons</taxon>
        <taxon>Gunneridae</taxon>
        <taxon>Pentapetalae</taxon>
        <taxon>asterids</taxon>
        <taxon>lamiids</taxon>
        <taxon>Lamiales</taxon>
        <taxon>Pedaliaceae</taxon>
        <taxon>Sesamum</taxon>
    </lineage>
</organism>
<dbReference type="AlphaFoldDB" id="A0AAW2PW15"/>
<name>A0AAW2PW15_9LAMI</name>
<feature type="compositionally biased region" description="Polar residues" evidence="1">
    <location>
        <begin position="14"/>
        <end position="30"/>
    </location>
</feature>
<comment type="caution">
    <text evidence="2">The sequence shown here is derived from an EMBL/GenBank/DDBJ whole genome shotgun (WGS) entry which is preliminary data.</text>
</comment>
<gene>
    <name evidence="2" type="ORF">Sangu_0814700</name>
</gene>
<feature type="region of interest" description="Disordered" evidence="1">
    <location>
        <begin position="1"/>
        <end position="174"/>
    </location>
</feature>
<evidence type="ECO:0000313" key="2">
    <source>
        <dbReference type="EMBL" id="KAL0359653.1"/>
    </source>
</evidence>
<sequence length="389" mass="43055">MEFHQISGYLNMPSPESNGSNRGSTENSGADENGLNCPSPESQGSGNFGSNVSEDTDNCPARSVSDSPNSSNNSLRAGVVDQKMKLEESGNDNGNNSLLKREKEGEDVMNNAESRTNKYRKSNCSEEDNNSTENNNSTNTGGVTEEEEKRKARLMRNRESAQLSRQRKKHLCSRSWKNKHPLPSYDLVTDSPPGITRSPDLIPPCLPCTPHFNTSMIDAQGVVLSRPFRLRYKRVDEQGINQSNKGHSQRRTLRNWWKETAQRKIFSLSMKVAPSKKNEVVPKTKKSCRLLVFTDRSSNSSVQYGQRGGGEPSADELVRLGNGSEPLAASLYVPRNDKLVKIDGNLIIHSVLASEKAMASHGKGVVRRSGSSWRSSSCNFCPRCGKKWC</sequence>
<evidence type="ECO:0000256" key="1">
    <source>
        <dbReference type="SAM" id="MobiDB-lite"/>
    </source>
</evidence>
<proteinExistence type="predicted"/>
<reference evidence="2" key="2">
    <citation type="journal article" date="2024" name="Plant">
        <title>Genomic evolution and insights into agronomic trait innovations of Sesamum species.</title>
        <authorList>
            <person name="Miao H."/>
            <person name="Wang L."/>
            <person name="Qu L."/>
            <person name="Liu H."/>
            <person name="Sun Y."/>
            <person name="Le M."/>
            <person name="Wang Q."/>
            <person name="Wei S."/>
            <person name="Zheng Y."/>
            <person name="Lin W."/>
            <person name="Duan Y."/>
            <person name="Cao H."/>
            <person name="Xiong S."/>
            <person name="Wang X."/>
            <person name="Wei L."/>
            <person name="Li C."/>
            <person name="Ma Q."/>
            <person name="Ju M."/>
            <person name="Zhao R."/>
            <person name="Li G."/>
            <person name="Mu C."/>
            <person name="Tian Q."/>
            <person name="Mei H."/>
            <person name="Zhang T."/>
            <person name="Gao T."/>
            <person name="Zhang H."/>
        </authorList>
    </citation>
    <scope>NUCLEOTIDE SEQUENCE</scope>
    <source>
        <strain evidence="2">G01</strain>
    </source>
</reference>
<accession>A0AAW2PW15</accession>
<dbReference type="PANTHER" id="PTHR37616:SF1">
    <property type="entry name" value="BZIP TRANSCRIPTION FACTOR"/>
    <property type="match status" value="1"/>
</dbReference>
<protein>
    <submittedName>
        <fullName evidence="2">BZIP transcription factor 17</fullName>
    </submittedName>
</protein>
<feature type="compositionally biased region" description="Polar residues" evidence="1">
    <location>
        <begin position="39"/>
        <end position="53"/>
    </location>
</feature>
<dbReference type="PANTHER" id="PTHR37616">
    <property type="entry name" value="BZIP TRANSCRIPTION FACTOR 60-LIKE"/>
    <property type="match status" value="1"/>
</dbReference>
<feature type="compositionally biased region" description="Basic residues" evidence="1">
    <location>
        <begin position="165"/>
        <end position="174"/>
    </location>
</feature>
<dbReference type="EMBL" id="JACGWK010000004">
    <property type="protein sequence ID" value="KAL0359653.1"/>
    <property type="molecule type" value="Genomic_DNA"/>
</dbReference>
<feature type="compositionally biased region" description="Low complexity" evidence="1">
    <location>
        <begin position="131"/>
        <end position="143"/>
    </location>
</feature>
<feature type="compositionally biased region" description="Low complexity" evidence="1">
    <location>
        <begin position="63"/>
        <end position="74"/>
    </location>
</feature>
<reference evidence="2" key="1">
    <citation type="submission" date="2020-06" db="EMBL/GenBank/DDBJ databases">
        <authorList>
            <person name="Li T."/>
            <person name="Hu X."/>
            <person name="Zhang T."/>
            <person name="Song X."/>
            <person name="Zhang H."/>
            <person name="Dai N."/>
            <person name="Sheng W."/>
            <person name="Hou X."/>
            <person name="Wei L."/>
        </authorList>
    </citation>
    <scope>NUCLEOTIDE SEQUENCE</scope>
    <source>
        <strain evidence="2">G01</strain>
        <tissue evidence="2">Leaf</tissue>
    </source>
</reference>